<dbReference type="AlphaFoldDB" id="A0A3A9Y9E5"/>
<dbReference type="SUPFAM" id="SSF46689">
    <property type="entry name" value="Homeodomain-like"/>
    <property type="match status" value="1"/>
</dbReference>
<dbReference type="PANTHER" id="PTHR30055">
    <property type="entry name" value="HTH-TYPE TRANSCRIPTIONAL REGULATOR RUTR"/>
    <property type="match status" value="1"/>
</dbReference>
<accession>A0A3A9Y9E5</accession>
<dbReference type="Proteomes" id="UP000275865">
    <property type="component" value="Unassembled WGS sequence"/>
</dbReference>
<evidence type="ECO:0000256" key="3">
    <source>
        <dbReference type="ARBA" id="ARBA00023163"/>
    </source>
</evidence>
<keyword evidence="1" id="KW-0805">Transcription regulation</keyword>
<dbReference type="EMBL" id="RAZT01000016">
    <property type="protein sequence ID" value="RKN28196.1"/>
    <property type="molecule type" value="Genomic_DNA"/>
</dbReference>
<proteinExistence type="predicted"/>
<evidence type="ECO:0000256" key="4">
    <source>
        <dbReference type="PROSITE-ProRule" id="PRU00335"/>
    </source>
</evidence>
<evidence type="ECO:0000256" key="1">
    <source>
        <dbReference type="ARBA" id="ARBA00023015"/>
    </source>
</evidence>
<evidence type="ECO:0000313" key="6">
    <source>
        <dbReference type="EMBL" id="RKN28196.1"/>
    </source>
</evidence>
<evidence type="ECO:0000313" key="7">
    <source>
        <dbReference type="Proteomes" id="UP000275865"/>
    </source>
</evidence>
<sequence>MASVTRRSSSRANRRATADAKILEATERLLASGASFTELGVQRITAEAGVVRSTFYLHFRDKNELLLRLIEPLADGAFDLISSTTIDMGLEGIVAVMIQDIRYYRERRHLLAAVLEVAGYDAVVREFWNSQIQRFTDLAEVWLRAEQEAGRTARDLEPATAARVLTWGGFQVLANHVLSGPESQDETVAREIAQLEWYGAFRRPAQA</sequence>
<dbReference type="InterPro" id="IPR050109">
    <property type="entry name" value="HTH-type_TetR-like_transc_reg"/>
</dbReference>
<keyword evidence="2 4" id="KW-0238">DNA-binding</keyword>
<feature type="domain" description="HTH tetR-type" evidence="5">
    <location>
        <begin position="16"/>
        <end position="77"/>
    </location>
</feature>
<dbReference type="Pfam" id="PF00440">
    <property type="entry name" value="TetR_N"/>
    <property type="match status" value="1"/>
</dbReference>
<dbReference type="InterPro" id="IPR036271">
    <property type="entry name" value="Tet_transcr_reg_TetR-rel_C_sf"/>
</dbReference>
<dbReference type="Gene3D" id="1.10.357.10">
    <property type="entry name" value="Tetracycline Repressor, domain 2"/>
    <property type="match status" value="1"/>
</dbReference>
<evidence type="ECO:0000259" key="5">
    <source>
        <dbReference type="PROSITE" id="PS50977"/>
    </source>
</evidence>
<dbReference type="PANTHER" id="PTHR30055:SF234">
    <property type="entry name" value="HTH-TYPE TRANSCRIPTIONAL REGULATOR BETI"/>
    <property type="match status" value="1"/>
</dbReference>
<dbReference type="Gene3D" id="1.10.10.60">
    <property type="entry name" value="Homeodomain-like"/>
    <property type="match status" value="1"/>
</dbReference>
<gene>
    <name evidence="6" type="ORF">D7044_27230</name>
</gene>
<dbReference type="InterPro" id="IPR009057">
    <property type="entry name" value="Homeodomain-like_sf"/>
</dbReference>
<protein>
    <submittedName>
        <fullName evidence="6">TetR/AcrR family transcriptional regulator</fullName>
    </submittedName>
</protein>
<keyword evidence="3" id="KW-0804">Transcription</keyword>
<dbReference type="PROSITE" id="PS50977">
    <property type="entry name" value="HTH_TETR_2"/>
    <property type="match status" value="1"/>
</dbReference>
<dbReference type="GO" id="GO:0000976">
    <property type="term" value="F:transcription cis-regulatory region binding"/>
    <property type="evidence" value="ECO:0007669"/>
    <property type="project" value="TreeGrafter"/>
</dbReference>
<organism evidence="6 7">
    <name type="scientific">Micromonospora musae</name>
    <dbReference type="NCBI Taxonomy" id="1894970"/>
    <lineage>
        <taxon>Bacteria</taxon>
        <taxon>Bacillati</taxon>
        <taxon>Actinomycetota</taxon>
        <taxon>Actinomycetes</taxon>
        <taxon>Micromonosporales</taxon>
        <taxon>Micromonosporaceae</taxon>
        <taxon>Micromonospora</taxon>
    </lineage>
</organism>
<dbReference type="RefSeq" id="WP_120690573.1">
    <property type="nucleotide sequence ID" value="NZ_RAZT01000016.1"/>
</dbReference>
<dbReference type="SUPFAM" id="SSF48498">
    <property type="entry name" value="Tetracyclin repressor-like, C-terminal domain"/>
    <property type="match status" value="1"/>
</dbReference>
<dbReference type="InterPro" id="IPR001647">
    <property type="entry name" value="HTH_TetR"/>
</dbReference>
<evidence type="ECO:0000256" key="2">
    <source>
        <dbReference type="ARBA" id="ARBA00023125"/>
    </source>
</evidence>
<reference evidence="6 7" key="1">
    <citation type="submission" date="2018-09" db="EMBL/GenBank/DDBJ databases">
        <title>Micromonospora sp. nov. MS1-9, isolated from a root of Musa sp.</title>
        <authorList>
            <person name="Kuncharoen N."/>
            <person name="Kudo T."/>
            <person name="Ohkuma M."/>
            <person name="Yuki M."/>
            <person name="Tanasupawat S."/>
        </authorList>
    </citation>
    <scope>NUCLEOTIDE SEQUENCE [LARGE SCALE GENOMIC DNA]</scope>
    <source>
        <strain evidence="6 7">MS1-9</strain>
    </source>
</reference>
<dbReference type="GO" id="GO:0003700">
    <property type="term" value="F:DNA-binding transcription factor activity"/>
    <property type="evidence" value="ECO:0007669"/>
    <property type="project" value="TreeGrafter"/>
</dbReference>
<comment type="caution">
    <text evidence="6">The sequence shown here is derived from an EMBL/GenBank/DDBJ whole genome shotgun (WGS) entry which is preliminary data.</text>
</comment>
<feature type="DNA-binding region" description="H-T-H motif" evidence="4">
    <location>
        <begin position="40"/>
        <end position="59"/>
    </location>
</feature>
<name>A0A3A9Y9E5_9ACTN</name>